<reference evidence="6 7" key="2">
    <citation type="journal article" date="2015" name="PLoS ONE">
        <title>Whole-Genome Optical Mapping and Finished Genome Sequence of Sphingobacterium deserti sp. nov., a New Species Isolated from the Western Desert of China.</title>
        <authorList>
            <person name="Teng C."/>
            <person name="Zhou Z."/>
            <person name="Molnar I."/>
            <person name="Li X."/>
            <person name="Tang R."/>
            <person name="Chen M."/>
            <person name="Wang L."/>
            <person name="Su S."/>
            <person name="Zhang W."/>
            <person name="Lin M."/>
        </authorList>
    </citation>
    <scope>NUCLEOTIDE SEQUENCE [LARGE SCALE GENOMIC DNA]</scope>
    <source>
        <strain evidence="7">ACCC05744</strain>
    </source>
</reference>
<feature type="region of interest" description="Disordered" evidence="4">
    <location>
        <begin position="414"/>
        <end position="433"/>
    </location>
</feature>
<sequence>MKRLTTLFVFILMTVFAAVYGQVKVTGEVVDDADEAIKLSNASIMLLRAKDSILVQHTRADPSGKFSLLRPDTIPYLLIITYPKYGDYYKTIVEESDASLGTVRLSNVSQLLEEVIVTGKIPVVIKGDTTEYDASSFAVEKNAKVEDLLKVLPGISVDASGKITAQGKTVEKVLVDGEEFFGNDPTLVTRNVRSDMVDKVQLYEKKSEEADRTGVDDGQRTQTINLKLKEDAKKGMFGKTEAGAGGDTDRGFYTGTLAFNKFNGSQKIGLFGLTSNDGTVSLNWEDSDRFGFSDLSSEVSDDGSVSFSWRGDDMDYWNGRGRPRALSTGVSFADAWKDSKHKLNTSYKFGIIENEEESSRIMQENLLDAVLNSNEESYSKAQNQKHRFNGRYDLKIDSLTTLTVSVGATVGNVESRRSQQTNTFDGDGNQINDNIASQHMQSDNLSVDYSAYLTRKLRKEGRSLSLRVNGNRNETSGEGWLNSTANFFVLDSISEIDQRKTMQSVGNNIRTSIAYTEPLWKRLSSSLQYEFSRGVSTSINNSFNQVALTGEYNELDREFSNDFDFNTTRHAANLSFNYRSELLDANLTNNVRNDELYQVNNYEGMDLSRSFLTYNPTLFVRYKISKAKNLSFRFNRNNSLPSLMQIQPLRQNADQLNIVVGNENLRPSQSNSYNVSFDTYNMLKNQYAYVSLNWSQRFNNIQQNILIEDGRRTLSYANLDRVANTMSVWGSIGRDLIKKQKVRGNIFFDATYNNYFNYINGDLSENDNIDFSLSLNFSRNVKKGFDFSIGFTPGYSLLRNSLQPDLNSNGFVYRGNANLEYHMPWKIRIYSNLNYLYQAPTRVFTEKLERFLWQPGVSKKFLKDESLTLNFFINDALNQNIGFTRQQNASTLVQDRYNTIARYYMLKVSWDFTSMNGGKE</sequence>
<proteinExistence type="predicted"/>
<reference evidence="7" key="1">
    <citation type="submission" date="2014-04" db="EMBL/GenBank/DDBJ databases">
        <title>Whole-Genome optical mapping and complete genome sequence of Sphingobacterium deserti sp. nov., a new spaces isolated from desert in the west of China.</title>
        <authorList>
            <person name="Teng C."/>
            <person name="Zhou Z."/>
            <person name="Li X."/>
            <person name="Chen M."/>
            <person name="Lin M."/>
            <person name="Wang L."/>
            <person name="Su S."/>
            <person name="Zhang C."/>
            <person name="Zhang W."/>
        </authorList>
    </citation>
    <scope>NUCLEOTIDE SEQUENCE [LARGE SCALE GENOMIC DNA]</scope>
    <source>
        <strain evidence="7">ACCC05744</strain>
    </source>
</reference>
<dbReference type="InterPro" id="IPR041700">
    <property type="entry name" value="OMP_b-brl_3"/>
</dbReference>
<evidence type="ECO:0000256" key="4">
    <source>
        <dbReference type="SAM" id="MobiDB-lite"/>
    </source>
</evidence>
<keyword evidence="2" id="KW-0472">Membrane</keyword>
<dbReference type="RefSeq" id="WP_037495811.1">
    <property type="nucleotide sequence ID" value="NZ_JJMU01000014.1"/>
</dbReference>
<keyword evidence="3" id="KW-0998">Cell outer membrane</keyword>
<evidence type="ECO:0000259" key="5">
    <source>
        <dbReference type="Pfam" id="PF14905"/>
    </source>
</evidence>
<evidence type="ECO:0000313" key="6">
    <source>
        <dbReference type="EMBL" id="KGE15197.1"/>
    </source>
</evidence>
<dbReference type="AlphaFoldDB" id="A0A0B8T214"/>
<evidence type="ECO:0000256" key="2">
    <source>
        <dbReference type="ARBA" id="ARBA00023136"/>
    </source>
</evidence>
<comment type="subcellular location">
    <subcellularLocation>
        <location evidence="1">Cell outer membrane</location>
    </subcellularLocation>
</comment>
<dbReference type="Pfam" id="PF14905">
    <property type="entry name" value="OMP_b-brl_3"/>
    <property type="match status" value="1"/>
</dbReference>
<gene>
    <name evidence="6" type="ORF">DI53_0878</name>
</gene>
<feature type="domain" description="Outer membrane protein beta-barrel" evidence="5">
    <location>
        <begin position="455"/>
        <end position="910"/>
    </location>
</feature>
<dbReference type="OrthoDB" id="1086219at2"/>
<evidence type="ECO:0000256" key="1">
    <source>
        <dbReference type="ARBA" id="ARBA00004442"/>
    </source>
</evidence>
<name>A0A0B8T214_9SPHI</name>
<comment type="caution">
    <text evidence="6">The sequence shown here is derived from an EMBL/GenBank/DDBJ whole genome shotgun (WGS) entry which is preliminary data.</text>
</comment>
<dbReference type="eggNOG" id="COG1629">
    <property type="taxonomic scope" value="Bacteria"/>
</dbReference>
<dbReference type="SUPFAM" id="SSF56935">
    <property type="entry name" value="Porins"/>
    <property type="match status" value="1"/>
</dbReference>
<dbReference type="InterPro" id="IPR036942">
    <property type="entry name" value="Beta-barrel_TonB_sf"/>
</dbReference>
<evidence type="ECO:0000256" key="3">
    <source>
        <dbReference type="ARBA" id="ARBA00023237"/>
    </source>
</evidence>
<evidence type="ECO:0000313" key="7">
    <source>
        <dbReference type="Proteomes" id="UP000031802"/>
    </source>
</evidence>
<dbReference type="PATRIC" id="fig|1229276.3.peg.901"/>
<keyword evidence="7" id="KW-1185">Reference proteome</keyword>
<dbReference type="Gene3D" id="2.40.170.20">
    <property type="entry name" value="TonB-dependent receptor, beta-barrel domain"/>
    <property type="match status" value="1"/>
</dbReference>
<dbReference type="Proteomes" id="UP000031802">
    <property type="component" value="Unassembled WGS sequence"/>
</dbReference>
<protein>
    <submittedName>
        <fullName evidence="6">TonB-dependent receptor</fullName>
    </submittedName>
</protein>
<dbReference type="GO" id="GO:0009279">
    <property type="term" value="C:cell outer membrane"/>
    <property type="evidence" value="ECO:0007669"/>
    <property type="project" value="UniProtKB-SubCell"/>
</dbReference>
<keyword evidence="6" id="KW-0675">Receptor</keyword>
<feature type="compositionally biased region" description="Polar residues" evidence="4">
    <location>
        <begin position="418"/>
        <end position="433"/>
    </location>
</feature>
<dbReference type="STRING" id="1229276.DI53_0878"/>
<organism evidence="6 7">
    <name type="scientific">Sphingobacterium deserti</name>
    <dbReference type="NCBI Taxonomy" id="1229276"/>
    <lineage>
        <taxon>Bacteria</taxon>
        <taxon>Pseudomonadati</taxon>
        <taxon>Bacteroidota</taxon>
        <taxon>Sphingobacteriia</taxon>
        <taxon>Sphingobacteriales</taxon>
        <taxon>Sphingobacteriaceae</taxon>
        <taxon>Sphingobacterium</taxon>
    </lineage>
</organism>
<accession>A0A0B8T214</accession>
<dbReference type="EMBL" id="JJMU01000014">
    <property type="protein sequence ID" value="KGE15197.1"/>
    <property type="molecule type" value="Genomic_DNA"/>
</dbReference>